<evidence type="ECO:0000256" key="2">
    <source>
        <dbReference type="ARBA" id="ARBA00022801"/>
    </source>
</evidence>
<name>A0ABU4GI11_9BACL</name>
<comment type="caution">
    <text evidence="5">The sequence shown here is derived from an EMBL/GenBank/DDBJ whole genome shotgun (WGS) entry which is preliminary data.</text>
</comment>
<proteinExistence type="predicted"/>
<feature type="domain" description="Carboxyltransferase" evidence="4">
    <location>
        <begin position="23"/>
        <end position="320"/>
    </location>
</feature>
<dbReference type="NCBIfam" id="TIGR00724">
    <property type="entry name" value="urea_amlyse_rel"/>
    <property type="match status" value="1"/>
</dbReference>
<dbReference type="InterPro" id="IPR003778">
    <property type="entry name" value="CT_A_B"/>
</dbReference>
<accession>A0ABU4GI11</accession>
<dbReference type="EMBL" id="JAUBDI010000036">
    <property type="protein sequence ID" value="MDW0115252.1"/>
    <property type="molecule type" value="Genomic_DNA"/>
</dbReference>
<dbReference type="SMART" id="SM00797">
    <property type="entry name" value="AHS2"/>
    <property type="match status" value="1"/>
</dbReference>
<evidence type="ECO:0000313" key="5">
    <source>
        <dbReference type="EMBL" id="MDW0115252.1"/>
    </source>
</evidence>
<dbReference type="Pfam" id="PF02626">
    <property type="entry name" value="CT_A_B"/>
    <property type="match status" value="1"/>
</dbReference>
<keyword evidence="6" id="KW-1185">Reference proteome</keyword>
<dbReference type="Proteomes" id="UP001282284">
    <property type="component" value="Unassembled WGS sequence"/>
</dbReference>
<keyword evidence="3" id="KW-0067">ATP-binding</keyword>
<keyword evidence="1" id="KW-0547">Nucleotide-binding</keyword>
<dbReference type="PANTHER" id="PTHR43309">
    <property type="entry name" value="5-OXOPROLINASE SUBUNIT C"/>
    <property type="match status" value="1"/>
</dbReference>
<dbReference type="SUPFAM" id="SSF50891">
    <property type="entry name" value="Cyclophilin-like"/>
    <property type="match status" value="1"/>
</dbReference>
<gene>
    <name evidence="5" type="ORF">QT711_19050</name>
</gene>
<keyword evidence="2" id="KW-0378">Hydrolase</keyword>
<evidence type="ECO:0000313" key="6">
    <source>
        <dbReference type="Proteomes" id="UP001282284"/>
    </source>
</evidence>
<dbReference type="RefSeq" id="WP_317946852.1">
    <property type="nucleotide sequence ID" value="NZ_JAUBDI010000036.1"/>
</dbReference>
<evidence type="ECO:0000259" key="4">
    <source>
        <dbReference type="SMART" id="SM00797"/>
    </source>
</evidence>
<dbReference type="Gene3D" id="2.40.100.10">
    <property type="entry name" value="Cyclophilin-like"/>
    <property type="match status" value="1"/>
</dbReference>
<dbReference type="InterPro" id="IPR029000">
    <property type="entry name" value="Cyclophilin-like_dom_sf"/>
</dbReference>
<evidence type="ECO:0000256" key="1">
    <source>
        <dbReference type="ARBA" id="ARBA00022741"/>
    </source>
</evidence>
<protein>
    <submittedName>
        <fullName evidence="5">Biotin-dependent carboxyltransferase family protein</fullName>
    </submittedName>
</protein>
<dbReference type="PANTHER" id="PTHR43309:SF5">
    <property type="entry name" value="5-OXOPROLINASE SUBUNIT C"/>
    <property type="match status" value="1"/>
</dbReference>
<sequence>MITVMKAGLQDTIQDLGRYGYQKFGVIVGGVMDPYSHRIANLLVGNEEHMATLEMTLVGPHLLMEQDLVIAICGGDLQPSIDGERVPMWKPVFVQKGSVVKFGAALAGSRAYLAVAGGFDVPDVLNSRTTYLKARIGGYEGRALKKADKLATGKPLGIGAFVYKRLQTSEVSLPFRSTDWKIASKLLPNLSKHYEIRVMRGRQYDLFTEESQQRFWQEPFTVSSQSDRMGYRMSGPTLTLKVSAELVSEAVTYGSIQVPSDGNPIILAADKQTTGGYPKIGQIASVNFTKLAQAKAGDQLTFTEVTIEQSQLLVAMQEMSLKALRAAIENKFR</sequence>
<dbReference type="InterPro" id="IPR052708">
    <property type="entry name" value="PxpC"/>
</dbReference>
<reference evidence="5 6" key="1">
    <citation type="submission" date="2023-06" db="EMBL/GenBank/DDBJ databases">
        <title>Sporosarcina sp. nov., isolated from Korean traditional fermented seafood 'Jeotgal'.</title>
        <authorList>
            <person name="Yang A.I."/>
            <person name="Shin N.-R."/>
        </authorList>
    </citation>
    <scope>NUCLEOTIDE SEQUENCE [LARGE SCALE GENOMIC DNA]</scope>
    <source>
        <strain evidence="5 6">KCTC13119</strain>
    </source>
</reference>
<organism evidence="5 6">
    <name type="scientific">Sporosarcina saromensis</name>
    <dbReference type="NCBI Taxonomy" id="359365"/>
    <lineage>
        <taxon>Bacteria</taxon>
        <taxon>Bacillati</taxon>
        <taxon>Bacillota</taxon>
        <taxon>Bacilli</taxon>
        <taxon>Bacillales</taxon>
        <taxon>Caryophanaceae</taxon>
        <taxon>Sporosarcina</taxon>
    </lineage>
</organism>
<evidence type="ECO:0000256" key="3">
    <source>
        <dbReference type="ARBA" id="ARBA00022840"/>
    </source>
</evidence>